<dbReference type="GO" id="GO:0004180">
    <property type="term" value="F:carboxypeptidase activity"/>
    <property type="evidence" value="ECO:0007669"/>
    <property type="project" value="UniProtKB-KW"/>
</dbReference>
<protein>
    <submittedName>
        <fullName evidence="3">Zn-dependent M28 family amino/carboxypeptidase</fullName>
    </submittedName>
</protein>
<keyword evidence="3" id="KW-0121">Carboxypeptidase</keyword>
<dbReference type="Proteomes" id="UP000587415">
    <property type="component" value="Unassembled WGS sequence"/>
</dbReference>
<comment type="caution">
    <text evidence="3">The sequence shown here is derived from an EMBL/GenBank/DDBJ whole genome shotgun (WGS) entry which is preliminary data.</text>
</comment>
<gene>
    <name evidence="3" type="ORF">GGQ87_001730</name>
</gene>
<dbReference type="GO" id="GO:0006508">
    <property type="term" value="P:proteolysis"/>
    <property type="evidence" value="ECO:0007669"/>
    <property type="project" value="InterPro"/>
</dbReference>
<dbReference type="PANTHER" id="PTHR12147:SF26">
    <property type="entry name" value="PEPTIDASE M28 DOMAIN-CONTAINING PROTEIN"/>
    <property type="match status" value="1"/>
</dbReference>
<keyword evidence="3" id="KW-0645">Protease</keyword>
<dbReference type="PANTHER" id="PTHR12147">
    <property type="entry name" value="METALLOPEPTIDASE M28 FAMILY MEMBER"/>
    <property type="match status" value="1"/>
</dbReference>
<feature type="chain" id="PRO_5030710190" evidence="1">
    <location>
        <begin position="22"/>
        <end position="333"/>
    </location>
</feature>
<evidence type="ECO:0000313" key="3">
    <source>
        <dbReference type="EMBL" id="NJC41472.1"/>
    </source>
</evidence>
<keyword evidence="1" id="KW-0732">Signal</keyword>
<accession>A0A7X5YK85</accession>
<keyword evidence="3" id="KW-0378">Hydrolase</keyword>
<dbReference type="Pfam" id="PF04389">
    <property type="entry name" value="Peptidase_M28"/>
    <property type="match status" value="1"/>
</dbReference>
<feature type="signal peptide" evidence="1">
    <location>
        <begin position="1"/>
        <end position="21"/>
    </location>
</feature>
<dbReference type="EMBL" id="JAATJM010000001">
    <property type="protein sequence ID" value="NJC41472.1"/>
    <property type="molecule type" value="Genomic_DNA"/>
</dbReference>
<dbReference type="InterPro" id="IPR007484">
    <property type="entry name" value="Peptidase_M28"/>
</dbReference>
<dbReference type="RefSeq" id="WP_168046608.1">
    <property type="nucleotide sequence ID" value="NZ_JAATJM010000001.1"/>
</dbReference>
<dbReference type="InterPro" id="IPR045175">
    <property type="entry name" value="M28_fam"/>
</dbReference>
<evidence type="ECO:0000313" key="4">
    <source>
        <dbReference type="Proteomes" id="UP000587415"/>
    </source>
</evidence>
<dbReference type="AlphaFoldDB" id="A0A7X5YK85"/>
<evidence type="ECO:0000259" key="2">
    <source>
        <dbReference type="Pfam" id="PF04389"/>
    </source>
</evidence>
<sequence length="333" mass="35470">MFKRALLLSAGLLAFATAATAQSPATVDPVRVAAHENFLAGEALRGRGSATPDEAVAAAYVAARFQEYGLTPAPGMSGYLQTAGVVQQPPSAPGRRPRFTVTGPEGAVRITTNAIGWLQGSDPSAGVIMITAHLDHLGVQPDGTVRYGANDDASGTTAVLELARTLAAGERPKRSILFVCYGSEELGLLGSEYFGSHSPVPLTDVIANLEIEMIGAQDPNMPAGVMMMTGFDRSNFGAALKERGALIAPDLYPEQHFFERSDNYQLALQGVVAHTISGWATIPTYHTAEDDLAHLDIPFMTQAIQSLVEPLRWLASTDFKPEWAEGGRPQPRQ</sequence>
<name>A0A7X5YK85_9CAUL</name>
<proteinExistence type="predicted"/>
<feature type="domain" description="Peptidase M28" evidence="2">
    <location>
        <begin position="113"/>
        <end position="300"/>
    </location>
</feature>
<dbReference type="GO" id="GO:0008235">
    <property type="term" value="F:metalloexopeptidase activity"/>
    <property type="evidence" value="ECO:0007669"/>
    <property type="project" value="InterPro"/>
</dbReference>
<reference evidence="3 4" key="1">
    <citation type="submission" date="2020-03" db="EMBL/GenBank/DDBJ databases">
        <title>Genomic Encyclopedia of Type Strains, Phase IV (KMG-IV): sequencing the most valuable type-strain genomes for metagenomic binning, comparative biology and taxonomic classification.</title>
        <authorList>
            <person name="Goeker M."/>
        </authorList>
    </citation>
    <scope>NUCLEOTIDE SEQUENCE [LARGE SCALE GENOMIC DNA]</scope>
    <source>
        <strain evidence="3 4">DSM 4736</strain>
    </source>
</reference>
<evidence type="ECO:0000256" key="1">
    <source>
        <dbReference type="SAM" id="SignalP"/>
    </source>
</evidence>
<keyword evidence="4" id="KW-1185">Reference proteome</keyword>
<organism evidence="3 4">
    <name type="scientific">Brevundimonas alba</name>
    <dbReference type="NCBI Taxonomy" id="74314"/>
    <lineage>
        <taxon>Bacteria</taxon>
        <taxon>Pseudomonadati</taxon>
        <taxon>Pseudomonadota</taxon>
        <taxon>Alphaproteobacteria</taxon>
        <taxon>Caulobacterales</taxon>
        <taxon>Caulobacteraceae</taxon>
        <taxon>Brevundimonas</taxon>
    </lineage>
</organism>
<dbReference type="Gene3D" id="3.40.630.10">
    <property type="entry name" value="Zn peptidases"/>
    <property type="match status" value="1"/>
</dbReference>
<dbReference type="SUPFAM" id="SSF53187">
    <property type="entry name" value="Zn-dependent exopeptidases"/>
    <property type="match status" value="1"/>
</dbReference>